<keyword evidence="1" id="KW-0812">Transmembrane</keyword>
<dbReference type="InterPro" id="IPR001633">
    <property type="entry name" value="EAL_dom"/>
</dbReference>
<evidence type="ECO:0000313" key="5">
    <source>
        <dbReference type="Proteomes" id="UP000321275"/>
    </source>
</evidence>
<dbReference type="SUPFAM" id="SSF141868">
    <property type="entry name" value="EAL domain-like"/>
    <property type="match status" value="1"/>
</dbReference>
<organism evidence="4 5">
    <name type="scientific">Bisbaumannia pacifica</name>
    <dbReference type="NCBI Taxonomy" id="77098"/>
    <lineage>
        <taxon>Bacteria</taxon>
        <taxon>Pseudomonadati</taxon>
        <taxon>Pseudomonadota</taxon>
        <taxon>Gammaproteobacteria</taxon>
        <taxon>Oceanospirillales</taxon>
        <taxon>Halomonadaceae</taxon>
        <taxon>Bisbaumannia</taxon>
    </lineage>
</organism>
<dbReference type="InterPro" id="IPR029787">
    <property type="entry name" value="Nucleotide_cyclase"/>
</dbReference>
<dbReference type="PANTHER" id="PTHR33121">
    <property type="entry name" value="CYCLIC DI-GMP PHOSPHODIESTERASE PDEF"/>
    <property type="match status" value="1"/>
</dbReference>
<feature type="domain" description="EAL" evidence="2">
    <location>
        <begin position="517"/>
        <end position="768"/>
    </location>
</feature>
<keyword evidence="1" id="KW-0472">Membrane</keyword>
<dbReference type="InterPro" id="IPR050706">
    <property type="entry name" value="Cyclic-di-GMP_PDE-like"/>
</dbReference>
<dbReference type="InterPro" id="IPR035919">
    <property type="entry name" value="EAL_sf"/>
</dbReference>
<evidence type="ECO:0000313" key="4">
    <source>
        <dbReference type="EMBL" id="GEK47839.1"/>
    </source>
</evidence>
<sequence length="774" mass="85359">MTLGRLLFLLGLWCLLGWGAPALAIDRPETLIIAPGSPGQPQDAALVRALTEAIEARGQRAEVAYLRHQQGQGLPGQQALALAISASRIVLLHEPALRFYRQQAQALGSRDLVAYGIFGRDQRDWLAARGIALIDLAPVLRRSLAWVMHREATLPVLWSVGEAQESRLAPYLAEAAEFAGRRLRWERLSRDPLPRSERRLASGEVRRDQGFLVAPPTPQARRQAEALRRLGWRLWCLDPAWLPEGCLGGIIADETAVAAQLLDALDGVSSQDGDGVVAAAAAAAPRLHYAERSGSGGQDVTLFGLDEAQAERQRRGGWLVAVAVGAGVLALLLLLLAGWAEVRRRQRRRLLQLDERTRLPEWPALEARMSRYLQQAYPFQLCWIGFDRLAALEASGEAEPASRLLPAMAQRLRKLVGSQAYLARLDEGAFAVMGCFPDEPQARLFMERLQRGLEDSIELGGERQWLLPRLGVAVSEGDSPRALLLAARNAADQVPDDGARRPAWFRPGDVDRPSQQAALLEEFRRGAVPPAEQLRVLVNPLYRLSSRQLAGGTFRLEWQHPRWGRMTPTTWRPLARLSQQILGLERYLISVGLRQLSQQALPPGLSWCFPLAAEHLESPMFSDWLEARCEEQGVPPGRIELCLDGLALPPGETAWRNLKRLRELGVGLSVEGEARGPELQALLRLPLSVLRLPGEMIRTLPGDQRALLLLKGIRDTAVMLGVRILVTELDDEERLSCLRGLGYQWGSGPLLGPPDSLASLLQRQGAGVSDTPPR</sequence>
<dbReference type="InterPro" id="IPR043128">
    <property type="entry name" value="Rev_trsase/Diguanyl_cyclase"/>
</dbReference>
<dbReference type="Pfam" id="PF00563">
    <property type="entry name" value="EAL"/>
    <property type="match status" value="1"/>
</dbReference>
<evidence type="ECO:0000256" key="1">
    <source>
        <dbReference type="SAM" id="Phobius"/>
    </source>
</evidence>
<comment type="caution">
    <text evidence="4">The sequence shown here is derived from an EMBL/GenBank/DDBJ whole genome shotgun (WGS) entry which is preliminary data.</text>
</comment>
<dbReference type="RefSeq" id="WP_146803178.1">
    <property type="nucleotide sequence ID" value="NZ_BJUK01000022.1"/>
</dbReference>
<dbReference type="SMART" id="SM00052">
    <property type="entry name" value="EAL"/>
    <property type="match status" value="1"/>
</dbReference>
<evidence type="ECO:0008006" key="6">
    <source>
        <dbReference type="Google" id="ProtNLM"/>
    </source>
</evidence>
<dbReference type="PANTHER" id="PTHR33121:SF70">
    <property type="entry name" value="SIGNALING PROTEIN YKOW"/>
    <property type="match status" value="1"/>
</dbReference>
<feature type="domain" description="GGDEF" evidence="3">
    <location>
        <begin position="377"/>
        <end position="507"/>
    </location>
</feature>
<dbReference type="EMBL" id="BJUK01000022">
    <property type="protein sequence ID" value="GEK47839.1"/>
    <property type="molecule type" value="Genomic_DNA"/>
</dbReference>
<dbReference type="PROSITE" id="PS50883">
    <property type="entry name" value="EAL"/>
    <property type="match status" value="1"/>
</dbReference>
<feature type="transmembrane region" description="Helical" evidence="1">
    <location>
        <begin position="318"/>
        <end position="340"/>
    </location>
</feature>
<dbReference type="OrthoDB" id="9812358at2"/>
<evidence type="ECO:0000259" key="2">
    <source>
        <dbReference type="PROSITE" id="PS50883"/>
    </source>
</evidence>
<keyword evidence="1" id="KW-1133">Transmembrane helix</keyword>
<dbReference type="SUPFAM" id="SSF55073">
    <property type="entry name" value="Nucleotide cyclase"/>
    <property type="match status" value="1"/>
</dbReference>
<dbReference type="PROSITE" id="PS50887">
    <property type="entry name" value="GGDEF"/>
    <property type="match status" value="1"/>
</dbReference>
<dbReference type="Gene3D" id="3.20.20.450">
    <property type="entry name" value="EAL domain"/>
    <property type="match status" value="1"/>
</dbReference>
<evidence type="ECO:0000259" key="3">
    <source>
        <dbReference type="PROSITE" id="PS50887"/>
    </source>
</evidence>
<dbReference type="SMART" id="SM00267">
    <property type="entry name" value="GGDEF"/>
    <property type="match status" value="1"/>
</dbReference>
<gene>
    <name evidence="4" type="ORF">HPA02_21220</name>
</gene>
<dbReference type="Proteomes" id="UP000321275">
    <property type="component" value="Unassembled WGS sequence"/>
</dbReference>
<dbReference type="GO" id="GO:0071111">
    <property type="term" value="F:cyclic-guanylate-specific phosphodiesterase activity"/>
    <property type="evidence" value="ECO:0007669"/>
    <property type="project" value="InterPro"/>
</dbReference>
<dbReference type="InterPro" id="IPR000160">
    <property type="entry name" value="GGDEF_dom"/>
</dbReference>
<keyword evidence="5" id="KW-1185">Reference proteome</keyword>
<reference evidence="4 5" key="1">
    <citation type="submission" date="2019-07" db="EMBL/GenBank/DDBJ databases">
        <title>Whole genome shotgun sequence of Halomonas pacifica NBRC 102220.</title>
        <authorList>
            <person name="Hosoyama A."/>
            <person name="Uohara A."/>
            <person name="Ohji S."/>
            <person name="Ichikawa N."/>
        </authorList>
    </citation>
    <scope>NUCLEOTIDE SEQUENCE [LARGE SCALE GENOMIC DNA]</scope>
    <source>
        <strain evidence="4 5">NBRC 102220</strain>
    </source>
</reference>
<proteinExistence type="predicted"/>
<dbReference type="Gene3D" id="3.30.70.270">
    <property type="match status" value="1"/>
</dbReference>
<protein>
    <recommendedName>
        <fullName evidence="6">EAL domain-containing protein</fullName>
    </recommendedName>
</protein>
<name>A0A510X8S0_9GAMM</name>
<accession>A0A510X8S0</accession>
<dbReference type="AlphaFoldDB" id="A0A510X8S0"/>